<gene>
    <name evidence="3" type="ORF">U732_1822</name>
</gene>
<proteinExistence type="predicted"/>
<dbReference type="Pfam" id="PF20229">
    <property type="entry name" value="ChrB_N"/>
    <property type="match status" value="1"/>
</dbReference>
<dbReference type="EMBL" id="AYSO01000017">
    <property type="protein sequence ID" value="KIE46090.1"/>
    <property type="molecule type" value="Genomic_DNA"/>
</dbReference>
<reference evidence="3 4" key="1">
    <citation type="journal article" date="2015" name="Infect. Genet. Evol.">
        <title>Genomic sequences of six botulinum neurotoxin-producing strains representing three clostridial species illustrate the mobility and diversity of botulinum neurotoxin genes.</title>
        <authorList>
            <person name="Smith T.J."/>
            <person name="Hill K.K."/>
            <person name="Xie G."/>
            <person name="Foley B.T."/>
            <person name="Williamson C.H."/>
            <person name="Foster J.T."/>
            <person name="Johnson S.L."/>
            <person name="Chertkov O."/>
            <person name="Teshima H."/>
            <person name="Gibbons H.S."/>
            <person name="Johnsky L.A."/>
            <person name="Karavis M.A."/>
            <person name="Smith L.A."/>
        </authorList>
    </citation>
    <scope>NUCLEOTIDE SEQUENCE [LARGE SCALE GENOMIC DNA]</scope>
    <source>
        <strain evidence="3 4">CDC 2741</strain>
    </source>
</reference>
<evidence type="ECO:0000256" key="1">
    <source>
        <dbReference type="SAM" id="Coils"/>
    </source>
</evidence>
<evidence type="ECO:0000313" key="3">
    <source>
        <dbReference type="EMBL" id="KIE46090.1"/>
    </source>
</evidence>
<organism evidence="3 4">
    <name type="scientific">Clostridium argentinense CDC 2741</name>
    <dbReference type="NCBI Taxonomy" id="1418104"/>
    <lineage>
        <taxon>Bacteria</taxon>
        <taxon>Bacillati</taxon>
        <taxon>Bacillota</taxon>
        <taxon>Clostridia</taxon>
        <taxon>Eubacteriales</taxon>
        <taxon>Clostridiaceae</taxon>
        <taxon>Clostridium</taxon>
    </lineage>
</organism>
<feature type="coiled-coil region" evidence="1">
    <location>
        <begin position="87"/>
        <end position="170"/>
    </location>
</feature>
<dbReference type="OrthoDB" id="9784302at2"/>
<evidence type="ECO:0000259" key="2">
    <source>
        <dbReference type="Pfam" id="PF20229"/>
    </source>
</evidence>
<dbReference type="InterPro" id="IPR046858">
    <property type="entry name" value="ChrB_N"/>
</dbReference>
<dbReference type="Proteomes" id="UP000031366">
    <property type="component" value="Unassembled WGS sequence"/>
</dbReference>
<dbReference type="AlphaFoldDB" id="A0A0C1UFC3"/>
<feature type="domain" description="ChrB N-terminal" evidence="2">
    <location>
        <begin position="20"/>
        <end position="175"/>
    </location>
</feature>
<name>A0A0C1UFC3_9CLOT</name>
<comment type="caution">
    <text evidence="3">The sequence shown here is derived from an EMBL/GenBank/DDBJ whole genome shotgun (WGS) entry which is preliminary data.</text>
</comment>
<evidence type="ECO:0000313" key="4">
    <source>
        <dbReference type="Proteomes" id="UP000031366"/>
    </source>
</evidence>
<dbReference type="STRING" id="29341.RSJ17_16400"/>
<keyword evidence="1" id="KW-0175">Coiled coil</keyword>
<keyword evidence="4" id="KW-1185">Reference proteome</keyword>
<protein>
    <submittedName>
        <fullName evidence="3">Putative chrB domain protein</fullName>
    </submittedName>
</protein>
<accession>A0A0C1UFC3</accession>
<dbReference type="RefSeq" id="WP_039633709.1">
    <property type="nucleotide sequence ID" value="NZ_AYSO01000017.1"/>
</dbReference>
<sequence>MSTNFLTFTYKIPSEPSKNRVYVWRIIKDLGGIYLQHGVALFPYQENLYEILQNLREEVNLLGGKSTLGQLNFINEEDEKNIILEFKQQVNEEYNEFQENCQRLIYELDRETENGKFKFSELEENEEELKKLQRWYDKITKRDYFNSEGKDKAEEVFEKAKVRLQEYSDEVYKRHEE</sequence>